<evidence type="ECO:0000313" key="2">
    <source>
        <dbReference type="Proteomes" id="UP001221142"/>
    </source>
</evidence>
<feature type="non-terminal residue" evidence="1">
    <location>
        <position position="184"/>
    </location>
</feature>
<dbReference type="EMBL" id="JARKIF010000002">
    <property type="protein sequence ID" value="KAJ7646701.1"/>
    <property type="molecule type" value="Genomic_DNA"/>
</dbReference>
<gene>
    <name evidence="1" type="ORF">FB45DRAFT_821179</name>
</gene>
<dbReference type="InterPro" id="IPR011009">
    <property type="entry name" value="Kinase-like_dom_sf"/>
</dbReference>
<dbReference type="Proteomes" id="UP001221142">
    <property type="component" value="Unassembled WGS sequence"/>
</dbReference>
<evidence type="ECO:0000313" key="1">
    <source>
        <dbReference type="EMBL" id="KAJ7646701.1"/>
    </source>
</evidence>
<accession>A0AAD7FYK9</accession>
<organism evidence="1 2">
    <name type="scientific">Roridomyces roridus</name>
    <dbReference type="NCBI Taxonomy" id="1738132"/>
    <lineage>
        <taxon>Eukaryota</taxon>
        <taxon>Fungi</taxon>
        <taxon>Dikarya</taxon>
        <taxon>Basidiomycota</taxon>
        <taxon>Agaricomycotina</taxon>
        <taxon>Agaricomycetes</taxon>
        <taxon>Agaricomycetidae</taxon>
        <taxon>Agaricales</taxon>
        <taxon>Marasmiineae</taxon>
        <taxon>Mycenaceae</taxon>
        <taxon>Roridomyces</taxon>
    </lineage>
</organism>
<comment type="caution">
    <text evidence="1">The sequence shown here is derived from an EMBL/GenBank/DDBJ whole genome shotgun (WGS) entry which is preliminary data.</text>
</comment>
<evidence type="ECO:0008006" key="3">
    <source>
        <dbReference type="Google" id="ProtNLM"/>
    </source>
</evidence>
<name>A0AAD7FYK9_9AGAR</name>
<dbReference type="SUPFAM" id="SSF56112">
    <property type="entry name" value="Protein kinase-like (PK-like)"/>
    <property type="match status" value="1"/>
</dbReference>
<dbReference type="Gene3D" id="1.10.510.10">
    <property type="entry name" value="Transferase(Phosphotransferase) domain 1"/>
    <property type="match status" value="1"/>
</dbReference>
<dbReference type="AlphaFoldDB" id="A0AAD7FYK9"/>
<protein>
    <recommendedName>
        <fullName evidence="3">Protein kinase domain-containing protein</fullName>
    </recommendedName>
</protein>
<proteinExistence type="predicted"/>
<sequence length="184" mass="21381">MHPPFSKTPFILGNHCRHETSGLSRDARFRNRSQHPVKYYLIDFDLSGIHNPSGVVECMPAGYGGTPWVPEFDEDPTKFVDPFAVDVWCLANLIRERFTEGQKGFHRKKRGFEFLNELLADMLNPEPAERPNMDEVLRRFSEIKANLSQPKLRSRFASVNENPVARVFKLTTHWTRQLYFICRG</sequence>
<keyword evidence="2" id="KW-1185">Reference proteome</keyword>
<reference evidence="1" key="1">
    <citation type="submission" date="2023-03" db="EMBL/GenBank/DDBJ databases">
        <title>Massive genome expansion in bonnet fungi (Mycena s.s.) driven by repeated elements and novel gene families across ecological guilds.</title>
        <authorList>
            <consortium name="Lawrence Berkeley National Laboratory"/>
            <person name="Harder C.B."/>
            <person name="Miyauchi S."/>
            <person name="Viragh M."/>
            <person name="Kuo A."/>
            <person name="Thoen E."/>
            <person name="Andreopoulos B."/>
            <person name="Lu D."/>
            <person name="Skrede I."/>
            <person name="Drula E."/>
            <person name="Henrissat B."/>
            <person name="Morin E."/>
            <person name="Kohler A."/>
            <person name="Barry K."/>
            <person name="LaButti K."/>
            <person name="Morin E."/>
            <person name="Salamov A."/>
            <person name="Lipzen A."/>
            <person name="Mereny Z."/>
            <person name="Hegedus B."/>
            <person name="Baldrian P."/>
            <person name="Stursova M."/>
            <person name="Weitz H."/>
            <person name="Taylor A."/>
            <person name="Grigoriev I.V."/>
            <person name="Nagy L.G."/>
            <person name="Martin F."/>
            <person name="Kauserud H."/>
        </authorList>
    </citation>
    <scope>NUCLEOTIDE SEQUENCE</scope>
    <source>
        <strain evidence="1">9284</strain>
    </source>
</reference>